<proteinExistence type="predicted"/>
<organism evidence="2 3">
    <name type="scientific">Aegilops tauschii subsp. strangulata</name>
    <name type="common">Goatgrass</name>
    <dbReference type="NCBI Taxonomy" id="200361"/>
    <lineage>
        <taxon>Eukaryota</taxon>
        <taxon>Viridiplantae</taxon>
        <taxon>Streptophyta</taxon>
        <taxon>Embryophyta</taxon>
        <taxon>Tracheophyta</taxon>
        <taxon>Spermatophyta</taxon>
        <taxon>Magnoliopsida</taxon>
        <taxon>Liliopsida</taxon>
        <taxon>Poales</taxon>
        <taxon>Poaceae</taxon>
        <taxon>BOP clade</taxon>
        <taxon>Pooideae</taxon>
        <taxon>Triticodae</taxon>
        <taxon>Triticeae</taxon>
        <taxon>Triticinae</taxon>
        <taxon>Aegilops</taxon>
    </lineage>
</organism>
<evidence type="ECO:0000256" key="1">
    <source>
        <dbReference type="SAM" id="Phobius"/>
    </source>
</evidence>
<reference evidence="2" key="5">
    <citation type="journal article" date="2021" name="G3 (Bethesda)">
        <title>Aegilops tauschii genome assembly Aet v5.0 features greater sequence contiguity and improved annotation.</title>
        <authorList>
            <person name="Wang L."/>
            <person name="Zhu T."/>
            <person name="Rodriguez J.C."/>
            <person name="Deal K.R."/>
            <person name="Dubcovsky J."/>
            <person name="McGuire P.E."/>
            <person name="Lux T."/>
            <person name="Spannagl M."/>
            <person name="Mayer K.F.X."/>
            <person name="Baldrich P."/>
            <person name="Meyers B.C."/>
            <person name="Huo N."/>
            <person name="Gu Y.Q."/>
            <person name="Zhou H."/>
            <person name="Devos K.M."/>
            <person name="Bennetzen J.L."/>
            <person name="Unver T."/>
            <person name="Budak H."/>
            <person name="Gulick P.J."/>
            <person name="Galiba G."/>
            <person name="Kalapos B."/>
            <person name="Nelson D.R."/>
            <person name="Li P."/>
            <person name="You F.M."/>
            <person name="Luo M.C."/>
            <person name="Dvorak J."/>
        </authorList>
    </citation>
    <scope>NUCLEOTIDE SEQUENCE [LARGE SCALE GENOMIC DNA]</scope>
    <source>
        <strain evidence="2">cv. AL8/78</strain>
    </source>
</reference>
<reference evidence="3" key="2">
    <citation type="journal article" date="2017" name="Nat. Plants">
        <title>The Aegilops tauschii genome reveals multiple impacts of transposons.</title>
        <authorList>
            <person name="Zhao G."/>
            <person name="Zou C."/>
            <person name="Li K."/>
            <person name="Wang K."/>
            <person name="Li T."/>
            <person name="Gao L."/>
            <person name="Zhang X."/>
            <person name="Wang H."/>
            <person name="Yang Z."/>
            <person name="Liu X."/>
            <person name="Jiang W."/>
            <person name="Mao L."/>
            <person name="Kong X."/>
            <person name="Jiao Y."/>
            <person name="Jia J."/>
        </authorList>
    </citation>
    <scope>NUCLEOTIDE SEQUENCE [LARGE SCALE GENOMIC DNA]</scope>
    <source>
        <strain evidence="3">cv. AL8/78</strain>
    </source>
</reference>
<keyword evidence="1" id="KW-0812">Transmembrane</keyword>
<reference evidence="2" key="4">
    <citation type="submission" date="2019-03" db="UniProtKB">
        <authorList>
            <consortium name="EnsemblPlants"/>
        </authorList>
    </citation>
    <scope>IDENTIFICATION</scope>
</reference>
<feature type="transmembrane region" description="Helical" evidence="1">
    <location>
        <begin position="6"/>
        <end position="30"/>
    </location>
</feature>
<name>A0A453QI71_AEGTS</name>
<dbReference type="Proteomes" id="UP000015105">
    <property type="component" value="Chromosome 7D"/>
</dbReference>
<dbReference type="Gramene" id="AET7Gv20150300.5">
    <property type="protein sequence ID" value="AET7Gv20150300.5"/>
    <property type="gene ID" value="AET7Gv20150300"/>
</dbReference>
<accession>A0A453QI71</accession>
<evidence type="ECO:0000313" key="2">
    <source>
        <dbReference type="EnsemblPlants" id="AET7Gv20150300.5"/>
    </source>
</evidence>
<dbReference type="AlphaFoldDB" id="A0A453QI71"/>
<keyword evidence="1" id="KW-0472">Membrane</keyword>
<sequence length="130" mass="13990">MFRVYLLWNLTMIKVIYTGTKITFLFYFFCLKDRSVHILLPHHSTRTHNTCRHTGLAIQCWLQHHALAGFLRDAAAAGACGVASSQPGLAAHAGIGALACGLAGRRGRAHGGAELPFRAGHTPAAVDASR</sequence>
<evidence type="ECO:0000313" key="3">
    <source>
        <dbReference type="Proteomes" id="UP000015105"/>
    </source>
</evidence>
<reference evidence="2" key="3">
    <citation type="journal article" date="2017" name="Nature">
        <title>Genome sequence of the progenitor of the wheat D genome Aegilops tauschii.</title>
        <authorList>
            <person name="Luo M.C."/>
            <person name="Gu Y.Q."/>
            <person name="Puiu D."/>
            <person name="Wang H."/>
            <person name="Twardziok S.O."/>
            <person name="Deal K.R."/>
            <person name="Huo N."/>
            <person name="Zhu T."/>
            <person name="Wang L."/>
            <person name="Wang Y."/>
            <person name="McGuire P.E."/>
            <person name="Liu S."/>
            <person name="Long H."/>
            <person name="Ramasamy R.K."/>
            <person name="Rodriguez J.C."/>
            <person name="Van S.L."/>
            <person name="Yuan L."/>
            <person name="Wang Z."/>
            <person name="Xia Z."/>
            <person name="Xiao L."/>
            <person name="Anderson O.D."/>
            <person name="Ouyang S."/>
            <person name="Liang Y."/>
            <person name="Zimin A.V."/>
            <person name="Pertea G."/>
            <person name="Qi P."/>
            <person name="Bennetzen J.L."/>
            <person name="Dai X."/>
            <person name="Dawson M.W."/>
            <person name="Muller H.G."/>
            <person name="Kugler K."/>
            <person name="Rivarola-Duarte L."/>
            <person name="Spannagl M."/>
            <person name="Mayer K.F.X."/>
            <person name="Lu F.H."/>
            <person name="Bevan M.W."/>
            <person name="Leroy P."/>
            <person name="Li P."/>
            <person name="You F.M."/>
            <person name="Sun Q."/>
            <person name="Liu Z."/>
            <person name="Lyons E."/>
            <person name="Wicker T."/>
            <person name="Salzberg S.L."/>
            <person name="Devos K.M."/>
            <person name="Dvorak J."/>
        </authorList>
    </citation>
    <scope>NUCLEOTIDE SEQUENCE [LARGE SCALE GENOMIC DNA]</scope>
    <source>
        <strain evidence="2">cv. AL8/78</strain>
    </source>
</reference>
<keyword evidence="1" id="KW-1133">Transmembrane helix</keyword>
<protein>
    <submittedName>
        <fullName evidence="2">Uncharacterized protein</fullName>
    </submittedName>
</protein>
<dbReference type="EnsemblPlants" id="AET7Gv20150300.5">
    <property type="protein sequence ID" value="AET7Gv20150300.5"/>
    <property type="gene ID" value="AET7Gv20150300"/>
</dbReference>
<reference evidence="3" key="1">
    <citation type="journal article" date="2014" name="Science">
        <title>Ancient hybridizations among the ancestral genomes of bread wheat.</title>
        <authorList>
            <consortium name="International Wheat Genome Sequencing Consortium,"/>
            <person name="Marcussen T."/>
            <person name="Sandve S.R."/>
            <person name="Heier L."/>
            <person name="Spannagl M."/>
            <person name="Pfeifer M."/>
            <person name="Jakobsen K.S."/>
            <person name="Wulff B.B."/>
            <person name="Steuernagel B."/>
            <person name="Mayer K.F."/>
            <person name="Olsen O.A."/>
        </authorList>
    </citation>
    <scope>NUCLEOTIDE SEQUENCE [LARGE SCALE GENOMIC DNA]</scope>
    <source>
        <strain evidence="3">cv. AL8/78</strain>
    </source>
</reference>
<keyword evidence="3" id="KW-1185">Reference proteome</keyword>